<name>A0A1Z5RHC3_SORBI</name>
<reference evidence="2" key="2">
    <citation type="journal article" date="2018" name="Plant J.">
        <title>The Sorghum bicolor reference genome: improved assembly, gene annotations, a transcriptome atlas, and signatures of genome organization.</title>
        <authorList>
            <person name="McCormick R.F."/>
            <person name="Truong S.K."/>
            <person name="Sreedasyam A."/>
            <person name="Jenkins J."/>
            <person name="Shu S."/>
            <person name="Sims D."/>
            <person name="Kennedy M."/>
            <person name="Amirebrahimi M."/>
            <person name="Weers B.D."/>
            <person name="McKinley B."/>
            <person name="Mattison A."/>
            <person name="Morishige D.T."/>
            <person name="Grimwood J."/>
            <person name="Schmutz J."/>
            <person name="Mullet J.E."/>
        </authorList>
    </citation>
    <scope>NUCLEOTIDE SEQUENCE [LARGE SCALE GENOMIC DNA]</scope>
    <source>
        <strain evidence="2">cv. BTx623</strain>
    </source>
</reference>
<protein>
    <submittedName>
        <fullName evidence="1">Uncharacterized protein</fullName>
    </submittedName>
</protein>
<keyword evidence="2" id="KW-1185">Reference proteome</keyword>
<evidence type="ECO:0000313" key="1">
    <source>
        <dbReference type="EMBL" id="OQU82835.1"/>
    </source>
</evidence>
<organism evidence="1 2">
    <name type="scientific">Sorghum bicolor</name>
    <name type="common">Sorghum</name>
    <name type="synonym">Sorghum vulgare</name>
    <dbReference type="NCBI Taxonomy" id="4558"/>
    <lineage>
        <taxon>Eukaryota</taxon>
        <taxon>Viridiplantae</taxon>
        <taxon>Streptophyta</taxon>
        <taxon>Embryophyta</taxon>
        <taxon>Tracheophyta</taxon>
        <taxon>Spermatophyta</taxon>
        <taxon>Magnoliopsida</taxon>
        <taxon>Liliopsida</taxon>
        <taxon>Poales</taxon>
        <taxon>Poaceae</taxon>
        <taxon>PACMAD clade</taxon>
        <taxon>Panicoideae</taxon>
        <taxon>Andropogonodae</taxon>
        <taxon>Andropogoneae</taxon>
        <taxon>Sorghinae</taxon>
        <taxon>Sorghum</taxon>
    </lineage>
</organism>
<dbReference type="Gramene" id="OQU82835">
    <property type="protein sequence ID" value="OQU82835"/>
    <property type="gene ID" value="SORBI_3005G027920"/>
</dbReference>
<proteinExistence type="predicted"/>
<sequence>MLHQHMICSSDAVVMLNSETAWRLSSSHATVSKSWELGPIQIGAHLSEVGSCCPQLKQLATGNMKGGPRSELTSRPLGHLTWFTTQSGGKIWIQGLRVPGHSMDSGKNPFNLHKATAPVLSTQVKFH</sequence>
<dbReference type="Proteomes" id="UP000000768">
    <property type="component" value="Chromosome 5"/>
</dbReference>
<evidence type="ECO:0000313" key="2">
    <source>
        <dbReference type="Proteomes" id="UP000000768"/>
    </source>
</evidence>
<dbReference type="EMBL" id="CM000764">
    <property type="protein sequence ID" value="OQU82835.1"/>
    <property type="molecule type" value="Genomic_DNA"/>
</dbReference>
<gene>
    <name evidence="1" type="ORF">SORBI_3005G027920</name>
</gene>
<dbReference type="InParanoid" id="A0A1Z5RHC3"/>
<reference evidence="1 2" key="1">
    <citation type="journal article" date="2009" name="Nature">
        <title>The Sorghum bicolor genome and the diversification of grasses.</title>
        <authorList>
            <person name="Paterson A.H."/>
            <person name="Bowers J.E."/>
            <person name="Bruggmann R."/>
            <person name="Dubchak I."/>
            <person name="Grimwood J."/>
            <person name="Gundlach H."/>
            <person name="Haberer G."/>
            <person name="Hellsten U."/>
            <person name="Mitros T."/>
            <person name="Poliakov A."/>
            <person name="Schmutz J."/>
            <person name="Spannagl M."/>
            <person name="Tang H."/>
            <person name="Wang X."/>
            <person name="Wicker T."/>
            <person name="Bharti A.K."/>
            <person name="Chapman J."/>
            <person name="Feltus F.A."/>
            <person name="Gowik U."/>
            <person name="Grigoriev I.V."/>
            <person name="Lyons E."/>
            <person name="Maher C.A."/>
            <person name="Martis M."/>
            <person name="Narechania A."/>
            <person name="Otillar R.P."/>
            <person name="Penning B.W."/>
            <person name="Salamov A.A."/>
            <person name="Wang Y."/>
            <person name="Zhang L."/>
            <person name="Carpita N.C."/>
            <person name="Freeling M."/>
            <person name="Gingle A.R."/>
            <person name="Hash C.T."/>
            <person name="Keller B."/>
            <person name="Klein P."/>
            <person name="Kresovich S."/>
            <person name="McCann M.C."/>
            <person name="Ming R."/>
            <person name="Peterson D.G."/>
            <person name="Mehboob-ur-Rahman"/>
            <person name="Ware D."/>
            <person name="Westhoff P."/>
            <person name="Mayer K.F."/>
            <person name="Messing J."/>
            <person name="Rokhsar D.S."/>
        </authorList>
    </citation>
    <scope>NUCLEOTIDE SEQUENCE [LARGE SCALE GENOMIC DNA]</scope>
    <source>
        <strain evidence="2">cv. BTx623</strain>
    </source>
</reference>
<accession>A0A1Z5RHC3</accession>
<dbReference type="AlphaFoldDB" id="A0A1Z5RHC3"/>